<reference evidence="2" key="1">
    <citation type="submission" date="2020-03" db="EMBL/GenBank/DDBJ databases">
        <title>The deep terrestrial virosphere.</title>
        <authorList>
            <person name="Holmfeldt K."/>
            <person name="Nilsson E."/>
            <person name="Simone D."/>
            <person name="Lopez-Fernandez M."/>
            <person name="Wu X."/>
            <person name="de Brujin I."/>
            <person name="Lundin D."/>
            <person name="Andersson A."/>
            <person name="Bertilsson S."/>
            <person name="Dopson M."/>
        </authorList>
    </citation>
    <scope>NUCLEOTIDE SEQUENCE</scope>
    <source>
        <strain evidence="1">MM415A00984</strain>
        <strain evidence="2">MM415B03861</strain>
    </source>
</reference>
<proteinExistence type="predicted"/>
<gene>
    <name evidence="1" type="ORF">MM415A00984_0009</name>
    <name evidence="2" type="ORF">MM415B03861_0012</name>
</gene>
<sequence length="106" mass="11957">MQLITIRSQMLDVIERWKGQYPIPRPRFKDVLPKLEALDLTTATPNDVAAIIGNSSWVGPLQCNECGNLFTEVVMLGEKPDYESSTATVCKSCIQQALRLFVEWEV</sequence>
<name>A0A6M3LMC0_9ZZZZ</name>
<accession>A0A6M3LMC0</accession>
<dbReference type="EMBL" id="MT143230">
    <property type="protein sequence ID" value="QJA94424.1"/>
    <property type="molecule type" value="Genomic_DNA"/>
</dbReference>
<dbReference type="EMBL" id="MT142354">
    <property type="protein sequence ID" value="QJA78794.1"/>
    <property type="molecule type" value="Genomic_DNA"/>
</dbReference>
<evidence type="ECO:0000313" key="2">
    <source>
        <dbReference type="EMBL" id="QJA94424.1"/>
    </source>
</evidence>
<protein>
    <submittedName>
        <fullName evidence="2">Uncharacterized protein</fullName>
    </submittedName>
</protein>
<organism evidence="2">
    <name type="scientific">viral metagenome</name>
    <dbReference type="NCBI Taxonomy" id="1070528"/>
    <lineage>
        <taxon>unclassified sequences</taxon>
        <taxon>metagenomes</taxon>
        <taxon>organismal metagenomes</taxon>
    </lineage>
</organism>
<dbReference type="AlphaFoldDB" id="A0A6M3LMC0"/>
<evidence type="ECO:0000313" key="1">
    <source>
        <dbReference type="EMBL" id="QJA78794.1"/>
    </source>
</evidence>